<name>A0A7I4Z4N8_HAECO</name>
<accession>A0A7I4Z4N8</accession>
<protein>
    <submittedName>
        <fullName evidence="3">Zf-RVT domain-containing protein</fullName>
    </submittedName>
</protein>
<dbReference type="OMA" id="RNDEHRN"/>
<dbReference type="OrthoDB" id="5823276at2759"/>
<keyword evidence="2" id="KW-1185">Reference proteome</keyword>
<dbReference type="AlphaFoldDB" id="A0A7I4Z4N8"/>
<proteinExistence type="predicted"/>
<organism evidence="2 3">
    <name type="scientific">Haemonchus contortus</name>
    <name type="common">Barber pole worm</name>
    <dbReference type="NCBI Taxonomy" id="6289"/>
    <lineage>
        <taxon>Eukaryota</taxon>
        <taxon>Metazoa</taxon>
        <taxon>Ecdysozoa</taxon>
        <taxon>Nematoda</taxon>
        <taxon>Chromadorea</taxon>
        <taxon>Rhabditida</taxon>
        <taxon>Rhabditina</taxon>
        <taxon>Rhabditomorpha</taxon>
        <taxon>Strongyloidea</taxon>
        <taxon>Trichostrongylidae</taxon>
        <taxon>Haemonchus</taxon>
    </lineage>
</organism>
<evidence type="ECO:0000313" key="3">
    <source>
        <dbReference type="WBParaSite" id="HCON_00183580-00001"/>
    </source>
</evidence>
<evidence type="ECO:0000256" key="1">
    <source>
        <dbReference type="SAM" id="MobiDB-lite"/>
    </source>
</evidence>
<feature type="compositionally biased region" description="Basic and acidic residues" evidence="1">
    <location>
        <begin position="11"/>
        <end position="20"/>
    </location>
</feature>
<evidence type="ECO:0000313" key="2">
    <source>
        <dbReference type="Proteomes" id="UP000025227"/>
    </source>
</evidence>
<feature type="compositionally biased region" description="Basic residues" evidence="1">
    <location>
        <begin position="1"/>
        <end position="10"/>
    </location>
</feature>
<feature type="region of interest" description="Disordered" evidence="1">
    <location>
        <begin position="1"/>
        <end position="20"/>
    </location>
</feature>
<sequence>MALNALRRRNRQQELDSSLKDVDEKMQMDHLDLQKWLRSTGLLELPLCPFCQGSMSPRNDEHHNGWVCHRRSCRTGPSNETKMYVPARKGSFFEKSNLAESAVFALNYFWLRDTATVKDKVYELNIGHCSVVQWEQYFRDVCAEHYGGILQLLVGSDVQWRFGYADTSGFLAVSREGADEHF</sequence>
<dbReference type="WBParaSite" id="HCON_00183580-00001">
    <property type="protein sequence ID" value="HCON_00183580-00001"/>
    <property type="gene ID" value="HCON_00183580"/>
</dbReference>
<reference evidence="3" key="1">
    <citation type="submission" date="2020-12" db="UniProtKB">
        <authorList>
            <consortium name="WormBaseParasite"/>
        </authorList>
    </citation>
    <scope>IDENTIFICATION</scope>
    <source>
        <strain evidence="3">MHco3</strain>
    </source>
</reference>
<dbReference type="Proteomes" id="UP000025227">
    <property type="component" value="Unplaced"/>
</dbReference>